<proteinExistence type="predicted"/>
<evidence type="ECO:0000259" key="1">
    <source>
        <dbReference type="Pfam" id="PF01471"/>
    </source>
</evidence>
<protein>
    <submittedName>
        <fullName evidence="3">DUF1906 domain-containing protein</fullName>
    </submittedName>
</protein>
<dbReference type="Gene3D" id="1.10.101.10">
    <property type="entry name" value="PGBD-like superfamily/PGBD"/>
    <property type="match status" value="2"/>
</dbReference>
<dbReference type="RefSeq" id="WP_274271741.1">
    <property type="nucleotide sequence ID" value="NZ_CP117834.1"/>
</dbReference>
<name>A0ABY7VZI6_9BACI</name>
<dbReference type="Pfam" id="PF01471">
    <property type="entry name" value="PG_binding_1"/>
    <property type="match status" value="2"/>
</dbReference>
<dbReference type="Gene3D" id="3.20.20.80">
    <property type="entry name" value="Glycosidases"/>
    <property type="match status" value="1"/>
</dbReference>
<dbReference type="InterPro" id="IPR017853">
    <property type="entry name" value="GH"/>
</dbReference>
<sequence>MDEMVLQVQKWLNVSYSFRPNWGGQVPENGRTGWSTMYGLTRALQLEIGIANPVNSFGPATLAACPTLRKGDNNHVDSIIVMILQGAMWCKGYSPGGLTGTFGPGTEDGVKQMQSDAGLTPNGIVTPRVFQAMLNMDAYRLVNNGDENIRLIQRNLNGNYYNTTAIQPADGHYSRDTNTALIYGLQLEANVSGANGHFGLGTRAATPTIRIGDSRTNFVQLIQYCLYVNNYNPGNFGGRFDSTMENQVKEFQSFHKLPSDGVVNLNTWMSLLVSTGNPDVKGSGIDTSYTITPARAQTLVNDGRQIVGRYLTGSFALSSAELNTIYGSGLRVFPIYQRFADHAEWFSYNQGIIDARDAIQAATTLQFSYNTIIYFAIDFDVSLQQINNLIIPYFTGVHEEIDRYHAMGVSYRIGVYGPRYACTVLSERGLTTSSFVSGMSTGFFGNKGHVLPEDWAFNQVKEHSIGSGAGLLDIDNLIVSGRDQGVSSKDNSVTTPNIGDYVSENAPFMNKLNELFNFAYERSDGDNRIASILTLNYLRSENYNSTVWIPIAGAIDSNFVEEAEQRFGKPSDFPILYDPITGTDMDFMHMSATLNAILFQKTFTIGDLASKLSDFAGWLGDLITVIDDAKRAFEQGRFNSLYDAAYYYIGHTSDSAGTFPLEDLLGDMDAINIGRALDLNDTNANVYEEMNTYYRLGFRRRFKQAAHNRFEYNREEIYNEAYRLLTTLNPLISTPRTLFRQAFNVDSFSNEEAENVAKAFRDVCSEWLDKED</sequence>
<organism evidence="3 4">
    <name type="scientific">Shouchella hunanensis</name>
    <dbReference type="NCBI Taxonomy" id="766894"/>
    <lineage>
        <taxon>Bacteria</taxon>
        <taxon>Bacillati</taxon>
        <taxon>Bacillota</taxon>
        <taxon>Bacilli</taxon>
        <taxon>Bacillales</taxon>
        <taxon>Bacillaceae</taxon>
        <taxon>Shouchella</taxon>
    </lineage>
</organism>
<evidence type="ECO:0000313" key="4">
    <source>
        <dbReference type="Proteomes" id="UP001215143"/>
    </source>
</evidence>
<dbReference type="CDD" id="cd06418">
    <property type="entry name" value="GH25_BacA-like"/>
    <property type="match status" value="1"/>
</dbReference>
<reference evidence="3 4" key="1">
    <citation type="submission" date="2023-02" db="EMBL/GenBank/DDBJ databases">
        <authorList>
            <person name="Liu G."/>
        </authorList>
    </citation>
    <scope>NUCLEOTIDE SEQUENCE [LARGE SCALE GENOMIC DNA]</scope>
    <source>
        <strain evidence="3 4">DSM 23008</strain>
    </source>
</reference>
<dbReference type="Proteomes" id="UP001215143">
    <property type="component" value="Chromosome"/>
</dbReference>
<dbReference type="InterPro" id="IPR002477">
    <property type="entry name" value="Peptidoglycan-bd-like"/>
</dbReference>
<feature type="domain" description="Rv2525c-like glycoside hydrolase-like" evidence="2">
    <location>
        <begin position="297"/>
        <end position="476"/>
    </location>
</feature>
<dbReference type="InterPro" id="IPR036365">
    <property type="entry name" value="PGBD-like_sf"/>
</dbReference>
<evidence type="ECO:0000259" key="2">
    <source>
        <dbReference type="Pfam" id="PF08924"/>
    </source>
</evidence>
<dbReference type="InterPro" id="IPR015020">
    <property type="entry name" value="Rv2525c-like_Glyco_Hydro-like"/>
</dbReference>
<evidence type="ECO:0000313" key="3">
    <source>
        <dbReference type="EMBL" id="WDF02014.1"/>
    </source>
</evidence>
<gene>
    <name evidence="3" type="ORF">PQ477_10800</name>
</gene>
<accession>A0ABY7VZI6</accession>
<feature type="domain" description="Peptidoglycan binding-like" evidence="1">
    <location>
        <begin position="81"/>
        <end position="133"/>
    </location>
</feature>
<dbReference type="EMBL" id="CP117834">
    <property type="protein sequence ID" value="WDF02014.1"/>
    <property type="molecule type" value="Genomic_DNA"/>
</dbReference>
<dbReference type="Pfam" id="PF08924">
    <property type="entry name" value="Rv2525c_GlyHyd-like"/>
    <property type="match status" value="1"/>
</dbReference>
<dbReference type="SUPFAM" id="SSF51445">
    <property type="entry name" value="(Trans)glycosidases"/>
    <property type="match status" value="1"/>
</dbReference>
<keyword evidence="4" id="KW-1185">Reference proteome</keyword>
<dbReference type="SUPFAM" id="SSF47090">
    <property type="entry name" value="PGBD-like"/>
    <property type="match status" value="2"/>
</dbReference>
<feature type="domain" description="Peptidoglycan binding-like" evidence="1">
    <location>
        <begin position="217"/>
        <end position="270"/>
    </location>
</feature>
<dbReference type="InterPro" id="IPR036366">
    <property type="entry name" value="PGBDSf"/>
</dbReference>